<dbReference type="EMBL" id="JANCPR020000004">
    <property type="protein sequence ID" value="MDJ1131418.1"/>
    <property type="molecule type" value="Genomic_DNA"/>
</dbReference>
<reference evidence="10 11" key="1">
    <citation type="submission" date="2023-05" db="EMBL/GenBank/DDBJ databases">
        <title>Streptantibioticus silvisoli sp. nov., acidotolerant actinomycetes 1 from pine litter.</title>
        <authorList>
            <person name="Swiecimska M."/>
            <person name="Golinska P."/>
            <person name="Sangal V."/>
            <person name="Wachnowicz B."/>
            <person name="Goodfellow M."/>
        </authorList>
    </citation>
    <scope>NUCLEOTIDE SEQUENCE [LARGE SCALE GENOMIC DNA]</scope>
    <source>
        <strain evidence="10 11">DSM 42109</strain>
    </source>
</reference>
<comment type="caution">
    <text evidence="10">The sequence shown here is derived from an EMBL/GenBank/DDBJ whole genome shotgun (WGS) entry which is preliminary data.</text>
</comment>
<feature type="transmembrane region" description="Helical" evidence="8">
    <location>
        <begin position="138"/>
        <end position="162"/>
    </location>
</feature>
<sequence length="443" mass="46598">MHTLRAVRGFPVAVRVLLVNQLGVDVGFYLLVPFLATYLSQDLGLSATAVGVVLGLRNLSQQGLFVLGGSAADRFGPRGVIITGCGLRVVGFGLFALGTSLPVLAAASVLSGLAGALFYPAVRSYLAHESGERRAEAFALLNVFAMTGSLLGMLLGSVLLLLDFRACALVAAGVFAALSALQLWAMPDRRPVPGRRAVWREWREALGSRGFLLFALAMAGMTTLENQLYLLISDGARQVTGRAEAVSLLLATGAVSHMACQLRLTRALEHRGGAARWMTPGLLSMAVAFLPPLLVAGRTHPNGPQQAALWLLPLMAGTLLLYLGMMVLHPQVMELIPRFGGEHLTGTYFGLFYVVSGLTAAGGSSLIGWTMDLADASWPGLPWVCCAGIGLVSAGALTVLGRGSRLPLPGRAPRGSAAGRHPGRLPRQPAAPAEDAADRRRRG</sequence>
<keyword evidence="11" id="KW-1185">Reference proteome</keyword>
<dbReference type="PROSITE" id="PS50850">
    <property type="entry name" value="MFS"/>
    <property type="match status" value="1"/>
</dbReference>
<keyword evidence="5 8" id="KW-1133">Transmembrane helix</keyword>
<evidence type="ECO:0000313" key="11">
    <source>
        <dbReference type="Proteomes" id="UP001214441"/>
    </source>
</evidence>
<organism evidence="10 11">
    <name type="scientific">Streptomyces iconiensis</name>
    <dbReference type="NCBI Taxonomy" id="1384038"/>
    <lineage>
        <taxon>Bacteria</taxon>
        <taxon>Bacillati</taxon>
        <taxon>Actinomycetota</taxon>
        <taxon>Actinomycetes</taxon>
        <taxon>Kitasatosporales</taxon>
        <taxon>Streptomycetaceae</taxon>
        <taxon>Streptomyces</taxon>
    </lineage>
</organism>
<keyword evidence="3" id="KW-1003">Cell membrane</keyword>
<feature type="transmembrane region" description="Helical" evidence="8">
    <location>
        <begin position="277"/>
        <end position="295"/>
    </location>
</feature>
<keyword evidence="6 8" id="KW-0472">Membrane</keyword>
<evidence type="ECO:0000256" key="8">
    <source>
        <dbReference type="SAM" id="Phobius"/>
    </source>
</evidence>
<dbReference type="PANTHER" id="PTHR23517:SF2">
    <property type="entry name" value="MULTIDRUG RESISTANCE PROTEIN MDTH"/>
    <property type="match status" value="1"/>
</dbReference>
<dbReference type="InterPro" id="IPR020846">
    <property type="entry name" value="MFS_dom"/>
</dbReference>
<accession>A0ABT6ZQT5</accession>
<dbReference type="RefSeq" id="WP_274039238.1">
    <property type="nucleotide sequence ID" value="NZ_JANCPR020000004.1"/>
</dbReference>
<evidence type="ECO:0000259" key="9">
    <source>
        <dbReference type="PROSITE" id="PS50850"/>
    </source>
</evidence>
<name>A0ABT6ZQT5_9ACTN</name>
<feature type="transmembrane region" description="Helical" evidence="8">
    <location>
        <begin position="12"/>
        <end position="32"/>
    </location>
</feature>
<dbReference type="Pfam" id="PF07690">
    <property type="entry name" value="MFS_1"/>
    <property type="match status" value="1"/>
</dbReference>
<dbReference type="PANTHER" id="PTHR23517">
    <property type="entry name" value="RESISTANCE PROTEIN MDTM, PUTATIVE-RELATED-RELATED"/>
    <property type="match status" value="1"/>
</dbReference>
<evidence type="ECO:0000313" key="10">
    <source>
        <dbReference type="EMBL" id="MDJ1131418.1"/>
    </source>
</evidence>
<feature type="transmembrane region" description="Helical" evidence="8">
    <location>
        <begin position="381"/>
        <end position="401"/>
    </location>
</feature>
<feature type="transmembrane region" description="Helical" evidence="8">
    <location>
        <begin position="307"/>
        <end position="328"/>
    </location>
</feature>
<protein>
    <submittedName>
        <fullName evidence="10">MFS transporter</fullName>
    </submittedName>
</protein>
<evidence type="ECO:0000256" key="2">
    <source>
        <dbReference type="ARBA" id="ARBA00022448"/>
    </source>
</evidence>
<feature type="transmembrane region" description="Helical" evidence="8">
    <location>
        <begin position="348"/>
        <end position="369"/>
    </location>
</feature>
<proteinExistence type="predicted"/>
<gene>
    <name evidence="10" type="ORF">NMN56_005495</name>
</gene>
<evidence type="ECO:0000256" key="3">
    <source>
        <dbReference type="ARBA" id="ARBA00022475"/>
    </source>
</evidence>
<feature type="transmembrane region" description="Helical" evidence="8">
    <location>
        <begin position="206"/>
        <end position="225"/>
    </location>
</feature>
<dbReference type="Gene3D" id="1.20.1250.20">
    <property type="entry name" value="MFS general substrate transporter like domains"/>
    <property type="match status" value="1"/>
</dbReference>
<feature type="region of interest" description="Disordered" evidence="7">
    <location>
        <begin position="408"/>
        <end position="443"/>
    </location>
</feature>
<feature type="transmembrane region" description="Helical" evidence="8">
    <location>
        <begin position="103"/>
        <end position="126"/>
    </location>
</feature>
<dbReference type="SUPFAM" id="SSF103473">
    <property type="entry name" value="MFS general substrate transporter"/>
    <property type="match status" value="1"/>
</dbReference>
<feature type="transmembrane region" description="Helical" evidence="8">
    <location>
        <begin position="168"/>
        <end position="185"/>
    </location>
</feature>
<dbReference type="Proteomes" id="UP001214441">
    <property type="component" value="Unassembled WGS sequence"/>
</dbReference>
<feature type="transmembrane region" description="Helical" evidence="8">
    <location>
        <begin position="245"/>
        <end position="265"/>
    </location>
</feature>
<keyword evidence="2" id="KW-0813">Transport</keyword>
<evidence type="ECO:0000256" key="7">
    <source>
        <dbReference type="SAM" id="MobiDB-lite"/>
    </source>
</evidence>
<dbReference type="InterPro" id="IPR036259">
    <property type="entry name" value="MFS_trans_sf"/>
</dbReference>
<evidence type="ECO:0000256" key="5">
    <source>
        <dbReference type="ARBA" id="ARBA00022989"/>
    </source>
</evidence>
<keyword evidence="4 8" id="KW-0812">Transmembrane</keyword>
<evidence type="ECO:0000256" key="4">
    <source>
        <dbReference type="ARBA" id="ARBA00022692"/>
    </source>
</evidence>
<evidence type="ECO:0000256" key="1">
    <source>
        <dbReference type="ARBA" id="ARBA00004651"/>
    </source>
</evidence>
<feature type="domain" description="Major facilitator superfamily (MFS) profile" evidence="9">
    <location>
        <begin position="11"/>
        <end position="405"/>
    </location>
</feature>
<comment type="subcellular location">
    <subcellularLocation>
        <location evidence="1">Cell membrane</location>
        <topology evidence="1">Multi-pass membrane protein</topology>
    </subcellularLocation>
</comment>
<dbReference type="InterPro" id="IPR050171">
    <property type="entry name" value="MFS_Transporters"/>
</dbReference>
<dbReference type="InterPro" id="IPR011701">
    <property type="entry name" value="MFS"/>
</dbReference>
<evidence type="ECO:0000256" key="6">
    <source>
        <dbReference type="ARBA" id="ARBA00023136"/>
    </source>
</evidence>